<organism evidence="6 7">
    <name type="scientific">Catenibacillus scindens</name>
    <dbReference type="NCBI Taxonomy" id="673271"/>
    <lineage>
        <taxon>Bacteria</taxon>
        <taxon>Bacillati</taxon>
        <taxon>Bacillota</taxon>
        <taxon>Clostridia</taxon>
        <taxon>Lachnospirales</taxon>
        <taxon>Lachnospiraceae</taxon>
        <taxon>Catenibacillus</taxon>
    </lineage>
</organism>
<dbReference type="GO" id="GO:0016829">
    <property type="term" value="F:lyase activity"/>
    <property type="evidence" value="ECO:0007669"/>
    <property type="project" value="UniProtKB-KW"/>
</dbReference>
<dbReference type="RefSeq" id="WP_183773877.1">
    <property type="nucleotide sequence ID" value="NZ_CAWVEG010000128.1"/>
</dbReference>
<proteinExistence type="inferred from homology"/>
<accession>A0A7W8HAG2</accession>
<gene>
    <name evidence="6" type="ORF">HNP82_002008</name>
</gene>
<evidence type="ECO:0000313" key="7">
    <source>
        <dbReference type="Proteomes" id="UP000543642"/>
    </source>
</evidence>
<evidence type="ECO:0000313" key="6">
    <source>
        <dbReference type="EMBL" id="MBB5264869.1"/>
    </source>
</evidence>
<dbReference type="InterPro" id="IPR045959">
    <property type="entry name" value="CGDB"/>
</dbReference>
<dbReference type="AlphaFoldDB" id="A0A7W8HAG2"/>
<evidence type="ECO:0000256" key="1">
    <source>
        <dbReference type="ARBA" id="ARBA00023239"/>
    </source>
</evidence>
<reference evidence="6 7" key="1">
    <citation type="submission" date="2020-08" db="EMBL/GenBank/DDBJ databases">
        <title>Genomic Encyclopedia of Type Strains, Phase IV (KMG-IV): sequencing the most valuable type-strain genomes for metagenomic binning, comparative biology and taxonomic classification.</title>
        <authorList>
            <person name="Goeker M."/>
        </authorList>
    </citation>
    <scope>NUCLEOTIDE SEQUENCE [LARGE SCALE GENOMIC DNA]</scope>
    <source>
        <strain evidence="6 7">DSM 106146</strain>
    </source>
</reference>
<protein>
    <recommendedName>
        <fullName evidence="4">C-deglycosylation enzyme beta subunit</fullName>
    </recommendedName>
</protein>
<evidence type="ECO:0000256" key="4">
    <source>
        <dbReference type="ARBA" id="ARBA00047208"/>
    </source>
</evidence>
<sequence length="140" mass="16008">MAQFQAYNKLLISAAEGITNVQTGNMTIGYEFYGQYPSYRGTFLSCIESLEIYVDGEKVPENTVYFNVNGKQCLLSQLKDLYLEYWFILDKARYFILKEGGLPQGEHEVTIKMKHRIPYTGYSGSYLVLDGSDTKVLQVK</sequence>
<evidence type="ECO:0000256" key="2">
    <source>
        <dbReference type="ARBA" id="ARBA00023277"/>
    </source>
</evidence>
<name>A0A7W8HAG2_9FIRM</name>
<evidence type="ECO:0000259" key="5">
    <source>
        <dbReference type="Pfam" id="PF19906"/>
    </source>
</evidence>
<dbReference type="Pfam" id="PF19906">
    <property type="entry name" value="CGDB"/>
    <property type="match status" value="1"/>
</dbReference>
<feature type="domain" description="C-glycoside deglycosidase beta subunit" evidence="5">
    <location>
        <begin position="15"/>
        <end position="119"/>
    </location>
</feature>
<keyword evidence="7" id="KW-1185">Reference proteome</keyword>
<dbReference type="EMBL" id="JACHFW010000007">
    <property type="protein sequence ID" value="MBB5264869.1"/>
    <property type="molecule type" value="Genomic_DNA"/>
</dbReference>
<evidence type="ECO:0000256" key="3">
    <source>
        <dbReference type="ARBA" id="ARBA00046336"/>
    </source>
</evidence>
<comment type="caution">
    <text evidence="6">The sequence shown here is derived from an EMBL/GenBank/DDBJ whole genome shotgun (WGS) entry which is preliminary data.</text>
</comment>
<comment type="similarity">
    <text evidence="3">Belongs to the C-glycoside deglycosidase beta subunit family.</text>
</comment>
<keyword evidence="1" id="KW-0456">Lyase</keyword>
<dbReference type="Proteomes" id="UP000543642">
    <property type="component" value="Unassembled WGS sequence"/>
</dbReference>
<keyword evidence="2" id="KW-0119">Carbohydrate metabolism</keyword>